<sequence length="161" mass="17903">MALKRRMLLLAKWAEGVGVVGLWLMLGTTLWDVVGAKVFKAPLSGAIELVSLVQLLAVGAGMAMTLMLRRHIQVEFLQARFPSPIRRGVGALSGLFIAAFFALMAHYTWRYAEMLAQTGEMLPGLRQPLYPFAYAFAALLALNTLYGLYLCLEALRNKERR</sequence>
<dbReference type="RefSeq" id="WP_223969359.1">
    <property type="nucleotide sequence ID" value="NZ_AP024927.1"/>
</dbReference>
<keyword evidence="4" id="KW-0997">Cell inner membrane</keyword>
<comment type="similarity">
    <text evidence="8">Belongs to the TRAP transporter small permease family.</text>
</comment>
<dbReference type="PANTHER" id="PTHR35011:SF10">
    <property type="entry name" value="TRAP TRANSPORTER SMALL PERMEASE PROTEIN"/>
    <property type="match status" value="1"/>
</dbReference>
<reference evidence="11" key="1">
    <citation type="submission" date="2021-07" db="EMBL/GenBank/DDBJ databases">
        <title>Complete genome sequences of four Thermus thermophilus strains isolated from Arima Hot Spring in Japan.</title>
        <authorList>
            <person name="Tomariguchi N."/>
            <person name="Ueno Y."/>
            <person name="Miyazaki K."/>
        </authorList>
    </citation>
    <scope>NUCLEOTIDE SEQUENCE</scope>
    <source>
        <strain evidence="11">AA1-1</strain>
        <plasmid evidence="11">pAA1-1b</plasmid>
    </source>
</reference>
<evidence type="ECO:0000259" key="10">
    <source>
        <dbReference type="Pfam" id="PF04290"/>
    </source>
</evidence>
<comment type="subcellular location">
    <subcellularLocation>
        <location evidence="1">Cell inner membrane</location>
        <topology evidence="1">Multi-pass membrane protein</topology>
    </subcellularLocation>
</comment>
<keyword evidence="2" id="KW-0813">Transport</keyword>
<keyword evidence="11" id="KW-0614">Plasmid</keyword>
<evidence type="ECO:0000256" key="8">
    <source>
        <dbReference type="ARBA" id="ARBA00038436"/>
    </source>
</evidence>
<evidence type="ECO:0000256" key="7">
    <source>
        <dbReference type="ARBA" id="ARBA00023136"/>
    </source>
</evidence>
<keyword evidence="7 9" id="KW-0472">Membrane</keyword>
<dbReference type="AlphaFoldDB" id="A0AAD1NZ39"/>
<feature type="domain" description="Tripartite ATP-independent periplasmic transporters DctQ component" evidence="10">
    <location>
        <begin position="25"/>
        <end position="156"/>
    </location>
</feature>
<keyword evidence="5 9" id="KW-0812">Transmembrane</keyword>
<dbReference type="InterPro" id="IPR007387">
    <property type="entry name" value="TRAP_DctQ"/>
</dbReference>
<geneLocation type="plasmid" evidence="11 12">
    <name>pAA1-1b</name>
</geneLocation>
<evidence type="ECO:0000256" key="5">
    <source>
        <dbReference type="ARBA" id="ARBA00022692"/>
    </source>
</evidence>
<protein>
    <recommendedName>
        <fullName evidence="10">Tripartite ATP-independent periplasmic transporters DctQ component domain-containing protein</fullName>
    </recommendedName>
</protein>
<dbReference type="GO" id="GO:0005886">
    <property type="term" value="C:plasma membrane"/>
    <property type="evidence" value="ECO:0007669"/>
    <property type="project" value="UniProtKB-SubCell"/>
</dbReference>
<evidence type="ECO:0000256" key="2">
    <source>
        <dbReference type="ARBA" id="ARBA00022448"/>
    </source>
</evidence>
<accession>A0AAD1NZ39</accession>
<evidence type="ECO:0000313" key="11">
    <source>
        <dbReference type="EMBL" id="BCZ87969.1"/>
    </source>
</evidence>
<evidence type="ECO:0000256" key="4">
    <source>
        <dbReference type="ARBA" id="ARBA00022519"/>
    </source>
</evidence>
<evidence type="ECO:0000313" key="12">
    <source>
        <dbReference type="Proteomes" id="UP000825379"/>
    </source>
</evidence>
<evidence type="ECO:0000256" key="6">
    <source>
        <dbReference type="ARBA" id="ARBA00022989"/>
    </source>
</evidence>
<feature type="transmembrane region" description="Helical" evidence="9">
    <location>
        <begin position="89"/>
        <end position="109"/>
    </location>
</feature>
<organism evidence="11 12">
    <name type="scientific">Thermus thermophilus</name>
    <dbReference type="NCBI Taxonomy" id="274"/>
    <lineage>
        <taxon>Bacteria</taxon>
        <taxon>Thermotogati</taxon>
        <taxon>Deinococcota</taxon>
        <taxon>Deinococci</taxon>
        <taxon>Thermales</taxon>
        <taxon>Thermaceae</taxon>
        <taxon>Thermus</taxon>
    </lineage>
</organism>
<feature type="transmembrane region" description="Helical" evidence="9">
    <location>
        <begin position="46"/>
        <end position="68"/>
    </location>
</feature>
<proteinExistence type="inferred from homology"/>
<dbReference type="PANTHER" id="PTHR35011">
    <property type="entry name" value="2,3-DIKETO-L-GULONATE TRAP TRANSPORTER SMALL PERMEASE PROTEIN YIAM"/>
    <property type="match status" value="1"/>
</dbReference>
<dbReference type="GO" id="GO:0015740">
    <property type="term" value="P:C4-dicarboxylate transport"/>
    <property type="evidence" value="ECO:0007669"/>
    <property type="project" value="TreeGrafter"/>
</dbReference>
<evidence type="ECO:0000256" key="1">
    <source>
        <dbReference type="ARBA" id="ARBA00004429"/>
    </source>
</evidence>
<name>A0AAD1NZ39_THETH</name>
<dbReference type="InterPro" id="IPR055348">
    <property type="entry name" value="DctQ"/>
</dbReference>
<dbReference type="Pfam" id="PF04290">
    <property type="entry name" value="DctQ"/>
    <property type="match status" value="1"/>
</dbReference>
<dbReference type="Proteomes" id="UP000825379">
    <property type="component" value="Plasmid pAA1-1b"/>
</dbReference>
<dbReference type="GO" id="GO:0022857">
    <property type="term" value="F:transmembrane transporter activity"/>
    <property type="evidence" value="ECO:0007669"/>
    <property type="project" value="TreeGrafter"/>
</dbReference>
<gene>
    <name evidence="11" type="ORF">TthAA11_21510</name>
</gene>
<feature type="transmembrane region" description="Helical" evidence="9">
    <location>
        <begin position="7"/>
        <end position="26"/>
    </location>
</feature>
<evidence type="ECO:0000256" key="3">
    <source>
        <dbReference type="ARBA" id="ARBA00022475"/>
    </source>
</evidence>
<feature type="transmembrane region" description="Helical" evidence="9">
    <location>
        <begin position="129"/>
        <end position="152"/>
    </location>
</feature>
<keyword evidence="6 9" id="KW-1133">Transmembrane helix</keyword>
<dbReference type="EMBL" id="AP024927">
    <property type="protein sequence ID" value="BCZ87969.1"/>
    <property type="molecule type" value="Genomic_DNA"/>
</dbReference>
<keyword evidence="3" id="KW-1003">Cell membrane</keyword>
<evidence type="ECO:0000256" key="9">
    <source>
        <dbReference type="SAM" id="Phobius"/>
    </source>
</evidence>